<evidence type="ECO:0000256" key="1">
    <source>
        <dbReference type="ARBA" id="ARBA00004141"/>
    </source>
</evidence>
<evidence type="ECO:0000256" key="3">
    <source>
        <dbReference type="ARBA" id="ARBA00022692"/>
    </source>
</evidence>
<name>A0A3P9AY08_9CICH</name>
<sequence>RNYFGEKVALYFLWLGWYTFLLIPPAIIGIIIFLYGISYYKHSPLVCNSNTTMCPLCDKGCKEWKLNDTCIYTKVNH</sequence>
<accession>A0A3P9AY08</accession>
<comment type="similarity">
    <text evidence="2 6">Belongs to the anoctamin family.</text>
</comment>
<organism evidence="8 9">
    <name type="scientific">Maylandia zebra</name>
    <name type="common">zebra mbuna</name>
    <dbReference type="NCBI Taxonomy" id="106582"/>
    <lineage>
        <taxon>Eukaryota</taxon>
        <taxon>Metazoa</taxon>
        <taxon>Chordata</taxon>
        <taxon>Craniata</taxon>
        <taxon>Vertebrata</taxon>
        <taxon>Euteleostomi</taxon>
        <taxon>Actinopterygii</taxon>
        <taxon>Neopterygii</taxon>
        <taxon>Teleostei</taxon>
        <taxon>Neoteleostei</taxon>
        <taxon>Acanthomorphata</taxon>
        <taxon>Ovalentaria</taxon>
        <taxon>Cichlomorphae</taxon>
        <taxon>Cichliformes</taxon>
        <taxon>Cichlidae</taxon>
        <taxon>African cichlids</taxon>
        <taxon>Pseudocrenilabrinae</taxon>
        <taxon>Haplochromini</taxon>
        <taxon>Maylandia</taxon>
        <taxon>Maylandia zebra complex</taxon>
    </lineage>
</organism>
<dbReference type="PANTHER" id="PTHR12308">
    <property type="entry name" value="ANOCTAMIN"/>
    <property type="match status" value="1"/>
</dbReference>
<feature type="transmembrane region" description="Helical" evidence="6">
    <location>
        <begin position="12"/>
        <end position="35"/>
    </location>
</feature>
<comment type="caution">
    <text evidence="6">Lacks conserved residue(s) required for the propagation of feature annotation.</text>
</comment>
<protein>
    <recommendedName>
        <fullName evidence="6">Anoctamin</fullName>
    </recommendedName>
</protein>
<dbReference type="Proteomes" id="UP000265160">
    <property type="component" value="LG7"/>
</dbReference>
<evidence type="ECO:0000259" key="7">
    <source>
        <dbReference type="Pfam" id="PF04547"/>
    </source>
</evidence>
<reference evidence="8 9" key="1">
    <citation type="journal article" date="2014" name="Nature">
        <title>The genomic substrate for adaptive radiation in African cichlid fish.</title>
        <authorList>
            <person name="Brawand D."/>
            <person name="Wagner C.E."/>
            <person name="Li Y.I."/>
            <person name="Malinsky M."/>
            <person name="Keller I."/>
            <person name="Fan S."/>
            <person name="Simakov O."/>
            <person name="Ng A.Y."/>
            <person name="Lim Z.W."/>
            <person name="Bezault E."/>
            <person name="Turner-Maier J."/>
            <person name="Johnson J."/>
            <person name="Alcazar R."/>
            <person name="Noh H.J."/>
            <person name="Russell P."/>
            <person name="Aken B."/>
            <person name="Alfoldi J."/>
            <person name="Amemiya C."/>
            <person name="Azzouzi N."/>
            <person name="Baroiller J.F."/>
            <person name="Barloy-Hubler F."/>
            <person name="Berlin A."/>
            <person name="Bloomquist R."/>
            <person name="Carleton K.L."/>
            <person name="Conte M.A."/>
            <person name="D'Cotta H."/>
            <person name="Eshel O."/>
            <person name="Gaffney L."/>
            <person name="Galibert F."/>
            <person name="Gante H.F."/>
            <person name="Gnerre S."/>
            <person name="Greuter L."/>
            <person name="Guyon R."/>
            <person name="Haddad N.S."/>
            <person name="Haerty W."/>
            <person name="Harris R.M."/>
            <person name="Hofmann H.A."/>
            <person name="Hourlier T."/>
            <person name="Hulata G."/>
            <person name="Jaffe D.B."/>
            <person name="Lara M."/>
            <person name="Lee A.P."/>
            <person name="MacCallum I."/>
            <person name="Mwaiko S."/>
            <person name="Nikaido M."/>
            <person name="Nishihara H."/>
            <person name="Ozouf-Costaz C."/>
            <person name="Penman D.J."/>
            <person name="Przybylski D."/>
            <person name="Rakotomanga M."/>
            <person name="Renn S.C.P."/>
            <person name="Ribeiro F.J."/>
            <person name="Ron M."/>
            <person name="Salzburger W."/>
            <person name="Sanchez-Pulido L."/>
            <person name="Santos M.E."/>
            <person name="Searle S."/>
            <person name="Sharpe T."/>
            <person name="Swofford R."/>
            <person name="Tan F.J."/>
            <person name="Williams L."/>
            <person name="Young S."/>
            <person name="Yin S."/>
            <person name="Okada N."/>
            <person name="Kocher T.D."/>
            <person name="Miska E.A."/>
            <person name="Lander E.S."/>
            <person name="Venkatesh B."/>
            <person name="Fernald R.D."/>
            <person name="Meyer A."/>
            <person name="Ponting C.P."/>
            <person name="Streelman J.T."/>
            <person name="Lindblad-Toh K."/>
            <person name="Seehausen O."/>
            <person name="Di Palma F."/>
        </authorList>
    </citation>
    <scope>NUCLEOTIDE SEQUENCE</scope>
</reference>
<keyword evidence="4 6" id="KW-1133">Transmembrane helix</keyword>
<dbReference type="AlphaFoldDB" id="A0A3P9AY08"/>
<comment type="subcellular location">
    <subcellularLocation>
        <location evidence="1 6">Membrane</location>
        <topology evidence="1 6">Multi-pass membrane protein</topology>
    </subcellularLocation>
</comment>
<keyword evidence="5 6" id="KW-0472">Membrane</keyword>
<dbReference type="InterPro" id="IPR007632">
    <property type="entry name" value="Anoctamin"/>
</dbReference>
<evidence type="ECO:0000313" key="8">
    <source>
        <dbReference type="Ensembl" id="ENSMZEP00005002575.1"/>
    </source>
</evidence>
<evidence type="ECO:0000256" key="6">
    <source>
        <dbReference type="RuleBase" id="RU280814"/>
    </source>
</evidence>
<dbReference type="GeneTree" id="ENSGT00940000158300"/>
<dbReference type="GO" id="GO:0005254">
    <property type="term" value="F:chloride channel activity"/>
    <property type="evidence" value="ECO:0007669"/>
    <property type="project" value="TreeGrafter"/>
</dbReference>
<dbReference type="InterPro" id="IPR049452">
    <property type="entry name" value="Anoctamin_TM"/>
</dbReference>
<keyword evidence="9" id="KW-1185">Reference proteome</keyword>
<evidence type="ECO:0000256" key="2">
    <source>
        <dbReference type="ARBA" id="ARBA00009671"/>
    </source>
</evidence>
<feature type="domain" description="Anoctamin transmembrane" evidence="7">
    <location>
        <begin position="1"/>
        <end position="47"/>
    </location>
</feature>
<dbReference type="Pfam" id="PF04547">
    <property type="entry name" value="Anoctamin"/>
    <property type="match status" value="1"/>
</dbReference>
<dbReference type="Ensembl" id="ENSMZET00005002688.1">
    <property type="protein sequence ID" value="ENSMZEP00005002575.1"/>
    <property type="gene ID" value="ENSMZEG00005002044.1"/>
</dbReference>
<keyword evidence="3 6" id="KW-0812">Transmembrane</keyword>
<reference evidence="8" key="3">
    <citation type="submission" date="2025-09" db="UniProtKB">
        <authorList>
            <consortium name="Ensembl"/>
        </authorList>
    </citation>
    <scope>IDENTIFICATION</scope>
</reference>
<evidence type="ECO:0000256" key="5">
    <source>
        <dbReference type="ARBA" id="ARBA00023136"/>
    </source>
</evidence>
<proteinExistence type="inferred from homology"/>
<evidence type="ECO:0000313" key="9">
    <source>
        <dbReference type="Proteomes" id="UP000265160"/>
    </source>
</evidence>
<dbReference type="PANTHER" id="PTHR12308:SF37">
    <property type="entry name" value="ANOCTAMIN-9"/>
    <property type="match status" value="1"/>
</dbReference>
<reference evidence="8" key="2">
    <citation type="submission" date="2025-08" db="UniProtKB">
        <authorList>
            <consortium name="Ensembl"/>
        </authorList>
    </citation>
    <scope>IDENTIFICATION</scope>
</reference>
<dbReference type="GO" id="GO:0005886">
    <property type="term" value="C:plasma membrane"/>
    <property type="evidence" value="ECO:0007669"/>
    <property type="project" value="TreeGrafter"/>
</dbReference>
<evidence type="ECO:0000256" key="4">
    <source>
        <dbReference type="ARBA" id="ARBA00022989"/>
    </source>
</evidence>